<reference evidence="16 22" key="6">
    <citation type="submission" date="2019-10" db="EMBL/GenBank/DDBJ databases">
        <authorList>
            <person name="Karimi E."/>
        </authorList>
    </citation>
    <scope>NUCLEOTIDE SEQUENCE [LARGE SCALE GENOMIC DNA]</scope>
    <source>
        <strain evidence="16">Aeromonas sp. 8C</strain>
    </source>
</reference>
<dbReference type="EMBL" id="CABWLC010000018">
    <property type="protein sequence ID" value="VXA87413.1"/>
    <property type="molecule type" value="Genomic_DNA"/>
</dbReference>
<feature type="compositionally biased region" description="Basic and acidic residues" evidence="7">
    <location>
        <begin position="535"/>
        <end position="549"/>
    </location>
</feature>
<dbReference type="InterPro" id="IPR003399">
    <property type="entry name" value="Mce/MlaD"/>
</dbReference>
<evidence type="ECO:0000313" key="13">
    <source>
        <dbReference type="EMBL" id="PTH82052.1"/>
    </source>
</evidence>
<dbReference type="EMBL" id="PZKL01000015">
    <property type="protein sequence ID" value="PTH82052.1"/>
    <property type="molecule type" value="Genomic_DNA"/>
</dbReference>
<dbReference type="Proteomes" id="UP000323129">
    <property type="component" value="Unassembled WGS sequence"/>
</dbReference>
<reference evidence="15 21" key="2">
    <citation type="submission" date="2017-08" db="EMBL/GenBank/DDBJ databases">
        <title>Aeromonas veronii bv sobria strain NS22 whole genome sequencing.</title>
        <authorList>
            <person name="Katharios P."/>
            <person name="Ha V.Q."/>
            <person name="Smyrli M."/>
        </authorList>
    </citation>
    <scope>NUCLEOTIDE SEQUENCE [LARGE SCALE GENOMIC DNA]</scope>
    <source>
        <strain evidence="15 21">NS22</strain>
    </source>
</reference>
<evidence type="ECO:0000313" key="15">
    <source>
        <dbReference type="EMBL" id="TYD42409.1"/>
    </source>
</evidence>
<evidence type="ECO:0000259" key="9">
    <source>
        <dbReference type="Pfam" id="PF02470"/>
    </source>
</evidence>
<dbReference type="Pfam" id="PF02470">
    <property type="entry name" value="MlaD"/>
    <property type="match status" value="3"/>
</dbReference>
<keyword evidence="5 8" id="KW-1133">Transmembrane helix</keyword>
<evidence type="ECO:0000313" key="21">
    <source>
        <dbReference type="Proteomes" id="UP000323129"/>
    </source>
</evidence>
<dbReference type="AlphaFoldDB" id="A0A0T6NMY2"/>
<gene>
    <name evidence="16" type="primary">pqiB</name>
    <name evidence="16" type="ORF">AERO8C_50178</name>
    <name evidence="15" type="ORF">CJF24_16305</name>
    <name evidence="13" type="ORF">DAA48_05690</name>
    <name evidence="14" type="ORF">E8Q35_10330</name>
    <name evidence="11" type="ORF">EFI48_03410</name>
    <name evidence="12" type="ORF">NS965_09890</name>
    <name evidence="10" type="ORF">WM43_15945</name>
</gene>
<feature type="domain" description="Mce/MlaD" evidence="9">
    <location>
        <begin position="159"/>
        <end position="220"/>
    </location>
</feature>
<evidence type="ECO:0000313" key="22">
    <source>
        <dbReference type="Proteomes" id="UP000439123"/>
    </source>
</evidence>
<dbReference type="Proteomes" id="UP000076809">
    <property type="component" value="Chromosome"/>
</dbReference>
<reference evidence="12" key="7">
    <citation type="submission" date="2022-08" db="EMBL/GenBank/DDBJ databases">
        <title>A global survey of hypervirulent Aeromonas hydrophila identified this emerging pathogen in farmed fish in the lower Mekong River basin.</title>
        <authorList>
            <person name="Xu T."/>
            <person name="Rasmussen-Ivey C.R."/>
            <person name="Moen F.S."/>
            <person name="Fernandez Bravo A."/>
            <person name="Lamy B."/>
            <person name="Beaz-Hidalgo R."/>
            <person name="Khan C.D."/>
            <person name="Castro Escarpulli G."/>
            <person name="Yasin I.S.M."/>
            <person name="Figueras M.J."/>
            <person name="Azzam Sayuti M."/>
            <person name="Karim M.M."/>
            <person name="Alam K.M."/>
            <person name="Le T.T.T."/>
            <person name="Thao N.H.P."/>
            <person name="Addo S."/>
            <person name="Duodu S."/>
            <person name="Ali S."/>
            <person name="Mey S."/>
            <person name="Somony T."/>
            <person name="Liles M.R."/>
        </authorList>
    </citation>
    <scope>NUCLEOTIDE SEQUENCE</scope>
    <source>
        <strain evidence="12">0.14</strain>
    </source>
</reference>
<evidence type="ECO:0000256" key="6">
    <source>
        <dbReference type="ARBA" id="ARBA00023136"/>
    </source>
</evidence>
<accession>A0A0T6NMY2</accession>
<keyword evidence="3" id="KW-0997">Cell inner membrane</keyword>
<name>A0A0T6NMY2_AERVE</name>
<dbReference type="GeneID" id="60845289"/>
<protein>
    <submittedName>
        <fullName evidence="11">Intermembrane transport protein PqiB</fullName>
    </submittedName>
    <submittedName>
        <fullName evidence="16">Paraquat-inducible protein B</fullName>
    </submittedName>
</protein>
<dbReference type="Proteomes" id="UP000439123">
    <property type="component" value="Unassembled WGS sequence"/>
</dbReference>
<keyword evidence="4 8" id="KW-0812">Transmembrane</keyword>
<dbReference type="OrthoDB" id="9806984at2"/>
<dbReference type="Proteomes" id="UP000241986">
    <property type="component" value="Unassembled WGS sequence"/>
</dbReference>
<feature type="domain" description="Mce/MlaD" evidence="9">
    <location>
        <begin position="290"/>
        <end position="392"/>
    </location>
</feature>
<dbReference type="EMBL" id="JANLFC010000028">
    <property type="protein sequence ID" value="MCR4448689.1"/>
    <property type="molecule type" value="Genomic_DNA"/>
</dbReference>
<keyword evidence="2" id="KW-1003">Cell membrane</keyword>
<evidence type="ECO:0000313" key="16">
    <source>
        <dbReference type="EMBL" id="VXA87413.1"/>
    </source>
</evidence>
<evidence type="ECO:0000256" key="7">
    <source>
        <dbReference type="SAM" id="MobiDB-lite"/>
    </source>
</evidence>
<dbReference type="Proteomes" id="UP000267614">
    <property type="component" value="Chromosome"/>
</dbReference>
<dbReference type="PANTHER" id="PTHR30462:SF2">
    <property type="entry name" value="INTERMEMBRANE TRANSPORT PROTEIN PQIB"/>
    <property type="match status" value="1"/>
</dbReference>
<evidence type="ECO:0000313" key="20">
    <source>
        <dbReference type="Proteomes" id="UP000309618"/>
    </source>
</evidence>
<reference evidence="13 18" key="3">
    <citation type="submission" date="2018-03" db="EMBL/GenBank/DDBJ databases">
        <title>Aeromonas veronii whole genome sequencing and analysis.</title>
        <authorList>
            <person name="Xie H."/>
            <person name="Liu T."/>
            <person name="Wang K."/>
        </authorList>
    </citation>
    <scope>NUCLEOTIDE SEQUENCE [LARGE SCALE GENOMIC DNA]</scope>
    <source>
        <strain evidence="13 18">XH.VA.1</strain>
    </source>
</reference>
<evidence type="ECO:0000256" key="1">
    <source>
        <dbReference type="ARBA" id="ARBA00004533"/>
    </source>
</evidence>
<dbReference type="NCBIfam" id="NF008070">
    <property type="entry name" value="PRK10807.1"/>
    <property type="match status" value="1"/>
</dbReference>
<evidence type="ECO:0000313" key="14">
    <source>
        <dbReference type="EMBL" id="THJ45476.1"/>
    </source>
</evidence>
<evidence type="ECO:0000313" key="12">
    <source>
        <dbReference type="EMBL" id="MCR4448689.1"/>
    </source>
</evidence>
<evidence type="ECO:0000313" key="18">
    <source>
        <dbReference type="Proteomes" id="UP000241986"/>
    </source>
</evidence>
<reference evidence="14 20" key="5">
    <citation type="submission" date="2019-04" db="EMBL/GenBank/DDBJ databases">
        <title>Comparative genomics of Aeromonas veronii strains pathogenic to fish.</title>
        <authorList>
            <person name="Cascarano M.C."/>
            <person name="Smyrli M."/>
            <person name="Katharios P."/>
        </authorList>
    </citation>
    <scope>NUCLEOTIDE SEQUENCE [LARGE SCALE GENOMIC DNA]</scope>
    <source>
        <strain evidence="14 20">XU1</strain>
    </source>
</reference>
<reference evidence="11 19" key="4">
    <citation type="submission" date="2018-11" db="EMBL/GenBank/DDBJ databases">
        <title>Complete genome sequence of multidrug-resistant Aeromonas veronii strain MS-18-37.</title>
        <authorList>
            <person name="Abdelhamed H."/>
            <person name="Lawrence M."/>
            <person name="Waldbieser G."/>
        </authorList>
    </citation>
    <scope>NUCLEOTIDE SEQUENCE [LARGE SCALE GENOMIC DNA]</scope>
    <source>
        <strain evidence="11 19">MS-18-37</strain>
    </source>
</reference>
<evidence type="ECO:0000256" key="2">
    <source>
        <dbReference type="ARBA" id="ARBA00022475"/>
    </source>
</evidence>
<comment type="subcellular location">
    <subcellularLocation>
        <location evidence="1">Cell inner membrane</location>
    </subcellularLocation>
</comment>
<feature type="transmembrane region" description="Helical" evidence="8">
    <location>
        <begin position="12"/>
        <end position="37"/>
    </location>
</feature>
<proteinExistence type="predicted"/>
<dbReference type="EMBL" id="CP014774">
    <property type="protein sequence ID" value="ANB54041.1"/>
    <property type="molecule type" value="Genomic_DNA"/>
</dbReference>
<dbReference type="Proteomes" id="UP001204061">
    <property type="component" value="Unassembled WGS sequence"/>
</dbReference>
<evidence type="ECO:0000256" key="8">
    <source>
        <dbReference type="SAM" id="Phobius"/>
    </source>
</evidence>
<dbReference type="EMBL" id="CP033604">
    <property type="protein sequence ID" value="AYV35961.1"/>
    <property type="molecule type" value="Genomic_DNA"/>
</dbReference>
<dbReference type="EMBL" id="NQMC01000052">
    <property type="protein sequence ID" value="TYD42409.1"/>
    <property type="molecule type" value="Genomic_DNA"/>
</dbReference>
<evidence type="ECO:0000313" key="11">
    <source>
        <dbReference type="EMBL" id="AYV35961.1"/>
    </source>
</evidence>
<evidence type="ECO:0000256" key="4">
    <source>
        <dbReference type="ARBA" id="ARBA00022692"/>
    </source>
</evidence>
<reference evidence="10 17" key="1">
    <citation type="journal article" date="2016" name="J. Clin. Microbiol.">
        <title>Detection and Whole-Genome Sequencing of Carbapenemase-Producing Aeromonas hydrophila Isolates from Routine Perirectal Surveillance Culture.</title>
        <authorList>
            <person name="Hughes H.Y."/>
            <person name="Conlan S.P."/>
            <person name="Lau A.F."/>
            <person name="Dekker J.P."/>
            <person name="Michelin A.V."/>
            <person name="Youn J.H."/>
            <person name="Henderson D.K."/>
            <person name="Frank K.M."/>
            <person name="Segre J.A."/>
            <person name="Palmore T.N."/>
        </authorList>
    </citation>
    <scope>NUCLEOTIDE SEQUENCE [LARGE SCALE GENOMIC DNA]</scope>
    <source>
        <strain evidence="10 17">AVNIH1</strain>
    </source>
</reference>
<dbReference type="Proteomes" id="UP000309618">
    <property type="component" value="Unassembled WGS sequence"/>
</dbReference>
<dbReference type="STRING" id="654.AMS64_04395"/>
<feature type="region of interest" description="Disordered" evidence="7">
    <location>
        <begin position="526"/>
        <end position="549"/>
    </location>
</feature>
<sequence>MSERKKRWKPGSDFLSSAAAIWMVPLLALFIGLWMLFQHWYSQGPSFTLTVATAEGIVAGKTVIRSREVDVGRIEAVELSDDYSHAVLKGRLTNAASGMLRGDSQFWVVKPRVGREGVSGLSTLLSGAYIELAPGKKGRARDEYAMLDKPPLASLDAKGLRLTLSSRDTRALGEGSPINYQGFTIGQVEEAKFLPEKSEMQYQIFIHAPYDILVSSNSRFWMTPGFEVSMSSEGMKVKMDSLESLIDGGITMGLPPGWAPGEPVKQMEGFTLFQDEASVLAGSLDQFIDYVFLFDDNVGGLHPGAAVQYRGIRVGTVISAPYLIEDKGVQIFKSRQIPVLARIEVQRLSHRYAKAEKDQWRALFGKQFKEGLRASLKTSSLLTGGKIIDLNFYPDAPRFEQAKLAGYQVFPTVQGGLDQIERKVNLILDKFVDMDMATTLTKVNGSLTTLDGTLKNISAVSANLNKLTAKDSTQQLPASLNESLKQLQETLQAYDAQSQTNQDLRQSVQTLNQLMRELQPLVHSLNEQPSSLIFDRAHPSDPEPKRGKQ</sequence>
<evidence type="ECO:0000313" key="17">
    <source>
        <dbReference type="Proteomes" id="UP000076809"/>
    </source>
</evidence>
<dbReference type="PANTHER" id="PTHR30462">
    <property type="entry name" value="INTERMEMBRANE TRANSPORT PROTEIN PQIB-RELATED"/>
    <property type="match status" value="1"/>
</dbReference>
<evidence type="ECO:0000313" key="19">
    <source>
        <dbReference type="Proteomes" id="UP000267614"/>
    </source>
</evidence>
<organism evidence="16 22">
    <name type="scientific">Aeromonas veronii</name>
    <dbReference type="NCBI Taxonomy" id="654"/>
    <lineage>
        <taxon>Bacteria</taxon>
        <taxon>Pseudomonadati</taxon>
        <taxon>Pseudomonadota</taxon>
        <taxon>Gammaproteobacteria</taxon>
        <taxon>Aeromonadales</taxon>
        <taxon>Aeromonadaceae</taxon>
        <taxon>Aeromonas</taxon>
    </lineage>
</organism>
<evidence type="ECO:0000256" key="5">
    <source>
        <dbReference type="ARBA" id="ARBA00022989"/>
    </source>
</evidence>
<dbReference type="GO" id="GO:0005886">
    <property type="term" value="C:plasma membrane"/>
    <property type="evidence" value="ECO:0007669"/>
    <property type="project" value="UniProtKB-SubCell"/>
</dbReference>
<keyword evidence="21" id="KW-1185">Reference proteome</keyword>
<evidence type="ECO:0000313" key="10">
    <source>
        <dbReference type="EMBL" id="ANB54041.1"/>
    </source>
</evidence>
<dbReference type="InterPro" id="IPR051800">
    <property type="entry name" value="PqiA-PqiB_transport"/>
</dbReference>
<accession>A0A653L8P3</accession>
<dbReference type="EMBL" id="SSUX01000006">
    <property type="protein sequence ID" value="THJ45476.1"/>
    <property type="molecule type" value="Genomic_DNA"/>
</dbReference>
<dbReference type="OMA" id="HHVEIKA"/>
<keyword evidence="6 8" id="KW-0472">Membrane</keyword>
<dbReference type="RefSeq" id="WP_005335774.1">
    <property type="nucleotide sequence ID" value="NZ_AP022281.1"/>
</dbReference>
<feature type="domain" description="Mce/MlaD" evidence="9">
    <location>
        <begin position="44"/>
        <end position="135"/>
    </location>
</feature>
<evidence type="ECO:0000256" key="3">
    <source>
        <dbReference type="ARBA" id="ARBA00022519"/>
    </source>
</evidence>